<evidence type="ECO:0000259" key="8">
    <source>
        <dbReference type="Pfam" id="PF00717"/>
    </source>
</evidence>
<evidence type="ECO:0000256" key="4">
    <source>
        <dbReference type="ARBA" id="ARBA00022813"/>
    </source>
</evidence>
<dbReference type="PRINTS" id="PR00726">
    <property type="entry name" value="LEXASERPTASE"/>
</dbReference>
<dbReference type="GO" id="GO:0003887">
    <property type="term" value="F:DNA-directed DNA polymerase activity"/>
    <property type="evidence" value="ECO:0007669"/>
    <property type="project" value="UniProtKB-EC"/>
</dbReference>
<organism evidence="9 10">
    <name type="scientific">Chitinibacter bivalviorum</name>
    <dbReference type="NCBI Taxonomy" id="2739434"/>
    <lineage>
        <taxon>Bacteria</taxon>
        <taxon>Pseudomonadati</taxon>
        <taxon>Pseudomonadota</taxon>
        <taxon>Betaproteobacteria</taxon>
        <taxon>Neisseriales</taxon>
        <taxon>Chitinibacteraceae</taxon>
        <taxon>Chitinibacter</taxon>
    </lineage>
</organism>
<dbReference type="GO" id="GO:0003677">
    <property type="term" value="F:DNA binding"/>
    <property type="evidence" value="ECO:0007669"/>
    <property type="project" value="InterPro"/>
</dbReference>
<feature type="domain" description="Peptidase S24/S26A/S26B/S26C" evidence="8">
    <location>
        <begin position="21"/>
        <end position="141"/>
    </location>
</feature>
<dbReference type="InterPro" id="IPR039418">
    <property type="entry name" value="LexA-like"/>
</dbReference>
<dbReference type="NCBIfam" id="NF007621">
    <property type="entry name" value="PRK10276.1"/>
    <property type="match status" value="1"/>
</dbReference>
<keyword evidence="2" id="KW-0227">DNA damage</keyword>
<evidence type="ECO:0000313" key="10">
    <source>
        <dbReference type="Proteomes" id="UP000509597"/>
    </source>
</evidence>
<keyword evidence="9" id="KW-0548">Nucleotidyltransferase</keyword>
<evidence type="ECO:0000256" key="2">
    <source>
        <dbReference type="ARBA" id="ARBA00022763"/>
    </source>
</evidence>
<dbReference type="SUPFAM" id="SSF51306">
    <property type="entry name" value="LexA/Signal peptidase"/>
    <property type="match status" value="1"/>
</dbReference>
<dbReference type="EC" id="2.7.7.7" evidence="9"/>
<keyword evidence="10" id="KW-1185">Reference proteome</keyword>
<dbReference type="Gene3D" id="2.10.109.10">
    <property type="entry name" value="Umud Fragment, subunit A"/>
    <property type="match status" value="1"/>
</dbReference>
<sequence>MSSFLHGPFAAHQNPVLCYLPFVDVAVPAGFPSPASDWAEDRVDLNQRYVPHPEATFYFTVSGDSMIGPVSGRSIPDGATLIVDRAREAVHGDIVVAVIDGDFTVKRLYQRHGRLALMAENPAYPPLVLGDEQELLIWGVVTAWIARPQ</sequence>
<dbReference type="InterPro" id="IPR015927">
    <property type="entry name" value="Peptidase_S24_S26A/B/C"/>
</dbReference>
<dbReference type="PANTHER" id="PTHR33516:SF2">
    <property type="entry name" value="LEXA REPRESSOR-RELATED"/>
    <property type="match status" value="1"/>
</dbReference>
<accession>A0A7H9BHY1</accession>
<evidence type="ECO:0000256" key="6">
    <source>
        <dbReference type="ARBA" id="ARBA00023236"/>
    </source>
</evidence>
<dbReference type="CDD" id="cd06529">
    <property type="entry name" value="S24_LexA-like"/>
    <property type="match status" value="1"/>
</dbReference>
<evidence type="ECO:0000256" key="7">
    <source>
        <dbReference type="RuleBase" id="RU003991"/>
    </source>
</evidence>
<dbReference type="KEGG" id="chiz:HQ393_08785"/>
<evidence type="ECO:0000313" key="9">
    <source>
        <dbReference type="EMBL" id="QLG88333.1"/>
    </source>
</evidence>
<protein>
    <submittedName>
        <fullName evidence="9">Translesion error-prone DNA polymerase V autoproteolytic subunit</fullName>
        <ecNumber evidence="9">2.7.7.7</ecNumber>
    </submittedName>
</protein>
<dbReference type="RefSeq" id="WP_179354849.1">
    <property type="nucleotide sequence ID" value="NZ_CP058627.1"/>
</dbReference>
<dbReference type="PANTHER" id="PTHR33516">
    <property type="entry name" value="LEXA REPRESSOR"/>
    <property type="match status" value="1"/>
</dbReference>
<dbReference type="GO" id="GO:0016787">
    <property type="term" value="F:hydrolase activity"/>
    <property type="evidence" value="ECO:0007669"/>
    <property type="project" value="UniProtKB-KW"/>
</dbReference>
<dbReference type="GO" id="GO:0006281">
    <property type="term" value="P:DNA repair"/>
    <property type="evidence" value="ECO:0007669"/>
    <property type="project" value="UniProtKB-KW"/>
</dbReference>
<evidence type="ECO:0000256" key="3">
    <source>
        <dbReference type="ARBA" id="ARBA00022801"/>
    </source>
</evidence>
<dbReference type="GO" id="GO:0006355">
    <property type="term" value="P:regulation of DNA-templated transcription"/>
    <property type="evidence" value="ECO:0007669"/>
    <property type="project" value="InterPro"/>
</dbReference>
<dbReference type="InterPro" id="IPR036286">
    <property type="entry name" value="LexA/Signal_pep-like_sf"/>
</dbReference>
<evidence type="ECO:0000256" key="5">
    <source>
        <dbReference type="ARBA" id="ARBA00023204"/>
    </source>
</evidence>
<dbReference type="InterPro" id="IPR006197">
    <property type="entry name" value="Peptidase_S24_LexA"/>
</dbReference>
<keyword evidence="3 7" id="KW-0378">Hydrolase</keyword>
<comment type="similarity">
    <text evidence="1 7">Belongs to the peptidase S24 family.</text>
</comment>
<keyword evidence="4 7" id="KW-0068">Autocatalytic cleavage</keyword>
<reference evidence="9 10" key="1">
    <citation type="submission" date="2020-07" db="EMBL/GenBank/DDBJ databases">
        <title>Complete genome sequence of Chitinibacter sp. 2T18.</title>
        <authorList>
            <person name="Bae J.-W."/>
            <person name="Choi J.-W."/>
        </authorList>
    </citation>
    <scope>NUCLEOTIDE SEQUENCE [LARGE SCALE GENOMIC DNA]</scope>
    <source>
        <strain evidence="9 10">2T18</strain>
    </source>
</reference>
<keyword evidence="6" id="KW-0742">SOS response</keyword>
<dbReference type="InterPro" id="IPR050077">
    <property type="entry name" value="LexA_repressor"/>
</dbReference>
<proteinExistence type="inferred from homology"/>
<keyword evidence="9" id="KW-0808">Transferase</keyword>
<keyword evidence="5" id="KW-0234">DNA repair</keyword>
<name>A0A7H9BHY1_9NEIS</name>
<dbReference type="EMBL" id="CP058627">
    <property type="protein sequence ID" value="QLG88333.1"/>
    <property type="molecule type" value="Genomic_DNA"/>
</dbReference>
<dbReference type="Proteomes" id="UP000509597">
    <property type="component" value="Chromosome"/>
</dbReference>
<gene>
    <name evidence="9" type="primary">umuD</name>
    <name evidence="9" type="ORF">HQ393_08785</name>
</gene>
<dbReference type="AlphaFoldDB" id="A0A7H9BHY1"/>
<evidence type="ECO:0000256" key="1">
    <source>
        <dbReference type="ARBA" id="ARBA00007484"/>
    </source>
</evidence>
<dbReference type="GO" id="GO:0009432">
    <property type="term" value="P:SOS response"/>
    <property type="evidence" value="ECO:0007669"/>
    <property type="project" value="UniProtKB-KW"/>
</dbReference>
<dbReference type="Pfam" id="PF00717">
    <property type="entry name" value="Peptidase_S24"/>
    <property type="match status" value="1"/>
</dbReference>